<evidence type="ECO:0000313" key="3">
    <source>
        <dbReference type="EMBL" id="MRH00048.1"/>
    </source>
</evidence>
<feature type="transmembrane region" description="Helical" evidence="1">
    <location>
        <begin position="51"/>
        <end position="75"/>
    </location>
</feature>
<evidence type="ECO:0000256" key="1">
    <source>
        <dbReference type="SAM" id="Phobius"/>
    </source>
</evidence>
<dbReference type="Proteomes" id="UP000439314">
    <property type="component" value="Unassembled WGS sequence"/>
</dbReference>
<accession>A0A6N7Q8M7</accession>
<keyword evidence="5" id="KW-1185">Reference proteome</keyword>
<dbReference type="Proteomes" id="UP000437931">
    <property type="component" value="Unassembled WGS sequence"/>
</dbReference>
<organism evidence="3 6">
    <name type="scientific">Xanthomonas sontii</name>
    <dbReference type="NCBI Taxonomy" id="2650745"/>
    <lineage>
        <taxon>Bacteria</taxon>
        <taxon>Pseudomonadati</taxon>
        <taxon>Pseudomonadota</taxon>
        <taxon>Gammaproteobacteria</taxon>
        <taxon>Lysobacterales</taxon>
        <taxon>Lysobacteraceae</taxon>
        <taxon>Xanthomonas</taxon>
    </lineage>
</organism>
<evidence type="ECO:0000259" key="2">
    <source>
        <dbReference type="Pfam" id="PF14317"/>
    </source>
</evidence>
<keyword evidence="1" id="KW-0472">Membrane</keyword>
<reference evidence="5 6" key="1">
    <citation type="submission" date="2019-11" db="EMBL/GenBank/DDBJ databases">
        <title>First report of rice panicle blight caused by Xanthomonas sp. in Iran.</title>
        <authorList>
            <person name="Mirghasempour S.A."/>
            <person name="Huang S."/>
            <person name="Brady C.L."/>
            <person name="Studholme D.J."/>
        </authorList>
    </citation>
    <scope>NUCLEOTIDE SEQUENCE [LARGE SCALE GENOMIC DNA]</scope>
    <source>
        <strain evidence="3 6">ASD011</strain>
        <strain evidence="5">SAM114</strain>
    </source>
</reference>
<evidence type="ECO:0000313" key="6">
    <source>
        <dbReference type="Proteomes" id="UP000439314"/>
    </source>
</evidence>
<dbReference type="EMBL" id="WJPN01000004">
    <property type="protein sequence ID" value="MRH00048.1"/>
    <property type="molecule type" value="Genomic_DNA"/>
</dbReference>
<dbReference type="EMBL" id="WJPM01000004">
    <property type="protein sequence ID" value="MRH74380.1"/>
    <property type="molecule type" value="Genomic_DNA"/>
</dbReference>
<protein>
    <submittedName>
        <fullName evidence="3">YcxB family protein</fullName>
    </submittedName>
</protein>
<proteinExistence type="predicted"/>
<keyword evidence="1" id="KW-1133">Transmembrane helix</keyword>
<sequence length="173" mass="19464">MTISGNITLEDYLIAQRLHQRRAVRRVLLAMAALLLSGLTLFAFARHGSGMAMLGIVLAGAGGGGLIGQTIQSAWTMPRKVRRLYAQQAALRHRLTYRWDEAGLEVTWADGRVRRSWRDYVRYRENPQVLMLYQNDIMFDLVPTSWFADAAQRDAFRQLVAAQVGTDGGKRAV</sequence>
<feature type="domain" description="YcxB-like C-terminal" evidence="2">
    <location>
        <begin position="99"/>
        <end position="159"/>
    </location>
</feature>
<dbReference type="InterPro" id="IPR025588">
    <property type="entry name" value="YcxB-like_C"/>
</dbReference>
<dbReference type="AlphaFoldDB" id="A0A6N7Q8M7"/>
<evidence type="ECO:0000313" key="5">
    <source>
        <dbReference type="Proteomes" id="UP000437931"/>
    </source>
</evidence>
<gene>
    <name evidence="3" type="ORF">GIY21_07050</name>
    <name evidence="4" type="ORF">GIY22_07045</name>
</gene>
<feature type="transmembrane region" description="Helical" evidence="1">
    <location>
        <begin position="27"/>
        <end position="45"/>
    </location>
</feature>
<comment type="caution">
    <text evidence="3">The sequence shown here is derived from an EMBL/GenBank/DDBJ whole genome shotgun (WGS) entry which is preliminary data.</text>
</comment>
<keyword evidence="1" id="KW-0812">Transmembrane</keyword>
<dbReference type="Pfam" id="PF14317">
    <property type="entry name" value="YcxB"/>
    <property type="match status" value="1"/>
</dbReference>
<dbReference type="RefSeq" id="WP_153751051.1">
    <property type="nucleotide sequence ID" value="NZ_WJPM01000004.1"/>
</dbReference>
<evidence type="ECO:0000313" key="4">
    <source>
        <dbReference type="EMBL" id="MRH74380.1"/>
    </source>
</evidence>
<reference evidence="4" key="2">
    <citation type="journal article" date="2020" name="Plant Dis.">
        <title>A Grain Rot of Rice in Iran Caused by a Xanthomonas Strain Closely Related to X. sacchari.</title>
        <authorList>
            <person name="Mirghasempour S.A."/>
            <person name="Huang S."/>
            <person name="Studholme D.J."/>
            <person name="Brady C.L."/>
        </authorList>
    </citation>
    <scope>NUCLEOTIDE SEQUENCE</scope>
    <source>
        <strain evidence="4">SAM114</strain>
    </source>
</reference>
<name>A0A6N7Q8M7_9XANT</name>